<dbReference type="PROSITE" id="PS50164">
    <property type="entry name" value="GIY_YIG"/>
    <property type="match status" value="1"/>
</dbReference>
<dbReference type="PANTHER" id="PTHR34477">
    <property type="entry name" value="UPF0213 PROTEIN YHBQ"/>
    <property type="match status" value="1"/>
</dbReference>
<dbReference type="Proteomes" id="UP000185999">
    <property type="component" value="Unassembled WGS sequence"/>
</dbReference>
<accession>A0A1N7KYG3</accession>
<dbReference type="InterPro" id="IPR000305">
    <property type="entry name" value="GIY-YIG_endonuc"/>
</dbReference>
<keyword evidence="3" id="KW-0378">Hydrolase</keyword>
<feature type="domain" description="GIY-YIG" evidence="2">
    <location>
        <begin position="8"/>
        <end position="85"/>
    </location>
</feature>
<dbReference type="EMBL" id="FTOE01000003">
    <property type="protein sequence ID" value="SIS66625.1"/>
    <property type="molecule type" value="Genomic_DNA"/>
</dbReference>
<dbReference type="STRING" id="619304.SAMN05421760_10374"/>
<evidence type="ECO:0000256" key="1">
    <source>
        <dbReference type="ARBA" id="ARBA00007435"/>
    </source>
</evidence>
<dbReference type="PANTHER" id="PTHR34477:SF1">
    <property type="entry name" value="UPF0213 PROTEIN YHBQ"/>
    <property type="match status" value="1"/>
</dbReference>
<proteinExistence type="inferred from homology"/>
<dbReference type="SUPFAM" id="SSF82771">
    <property type="entry name" value="GIY-YIG endonuclease"/>
    <property type="match status" value="1"/>
</dbReference>
<dbReference type="CDD" id="cd10456">
    <property type="entry name" value="GIY-YIG_UPF0213"/>
    <property type="match status" value="1"/>
</dbReference>
<gene>
    <name evidence="3" type="ORF">SAMN05421760_10374</name>
</gene>
<dbReference type="Pfam" id="PF01541">
    <property type="entry name" value="GIY-YIG"/>
    <property type="match status" value="1"/>
</dbReference>
<name>A0A1N7KYG3_9GAMM</name>
<dbReference type="RefSeq" id="WP_076495979.1">
    <property type="nucleotide sequence ID" value="NZ_FTOE01000003.1"/>
</dbReference>
<keyword evidence="3" id="KW-0540">Nuclease</keyword>
<organism evidence="3 4">
    <name type="scientific">Neptunomonas antarctica</name>
    <dbReference type="NCBI Taxonomy" id="619304"/>
    <lineage>
        <taxon>Bacteria</taxon>
        <taxon>Pseudomonadati</taxon>
        <taxon>Pseudomonadota</taxon>
        <taxon>Gammaproteobacteria</taxon>
        <taxon>Oceanospirillales</taxon>
        <taxon>Oceanospirillaceae</taxon>
        <taxon>Neptunomonas</taxon>
    </lineage>
</organism>
<dbReference type="Gene3D" id="3.40.1440.10">
    <property type="entry name" value="GIY-YIG endonuclease"/>
    <property type="match status" value="1"/>
</dbReference>
<evidence type="ECO:0000313" key="3">
    <source>
        <dbReference type="EMBL" id="SIS66625.1"/>
    </source>
</evidence>
<protein>
    <submittedName>
        <fullName evidence="3">Putative endonuclease</fullName>
    </submittedName>
</protein>
<dbReference type="OrthoDB" id="9797095at2"/>
<dbReference type="InterPro" id="IPR050190">
    <property type="entry name" value="UPF0213_domain"/>
</dbReference>
<evidence type="ECO:0000313" key="4">
    <source>
        <dbReference type="Proteomes" id="UP000185999"/>
    </source>
</evidence>
<dbReference type="InterPro" id="IPR035901">
    <property type="entry name" value="GIY-YIG_endonuc_sf"/>
</dbReference>
<sequence>MPVLKKSPLWHIYILLCADGTLYTGITTDCERRLKEHNNSPSLGAKYTRTRRPVSMVWCEDVASRSLAGRRECAIKQLSRAKKLALVGGL</sequence>
<dbReference type="AlphaFoldDB" id="A0A1N7KYG3"/>
<comment type="similarity">
    <text evidence="1">Belongs to the UPF0213 family.</text>
</comment>
<keyword evidence="4" id="KW-1185">Reference proteome</keyword>
<evidence type="ECO:0000259" key="2">
    <source>
        <dbReference type="PROSITE" id="PS50164"/>
    </source>
</evidence>
<keyword evidence="3" id="KW-0255">Endonuclease</keyword>
<dbReference type="GO" id="GO:0004519">
    <property type="term" value="F:endonuclease activity"/>
    <property type="evidence" value="ECO:0007669"/>
    <property type="project" value="UniProtKB-KW"/>
</dbReference>
<reference evidence="4" key="1">
    <citation type="submission" date="2017-01" db="EMBL/GenBank/DDBJ databases">
        <authorList>
            <person name="Varghese N."/>
            <person name="Submissions S."/>
        </authorList>
    </citation>
    <scope>NUCLEOTIDE SEQUENCE [LARGE SCALE GENOMIC DNA]</scope>
    <source>
        <strain evidence="4">DSM 22306</strain>
    </source>
</reference>